<comment type="catalytic activity">
    <reaction evidence="1">
        <text>ATP + protein L-histidine = ADP + protein N-phospho-L-histidine.</text>
        <dbReference type="EC" id="2.7.13.3"/>
    </reaction>
</comment>
<dbReference type="InterPro" id="IPR013656">
    <property type="entry name" value="PAS_4"/>
</dbReference>
<dbReference type="PRINTS" id="PR00344">
    <property type="entry name" value="BCTRLSENSOR"/>
</dbReference>
<evidence type="ECO:0000313" key="10">
    <source>
        <dbReference type="EMBL" id="RAI87913.1"/>
    </source>
</evidence>
<dbReference type="Pfam" id="PF08448">
    <property type="entry name" value="PAS_4"/>
    <property type="match status" value="2"/>
</dbReference>
<dbReference type="PANTHER" id="PTHR43304:SF1">
    <property type="entry name" value="PAC DOMAIN-CONTAINING PROTEIN"/>
    <property type="match status" value="1"/>
</dbReference>
<feature type="domain" description="PAC" evidence="9">
    <location>
        <begin position="195"/>
        <end position="253"/>
    </location>
</feature>
<feature type="domain" description="PAS" evidence="8">
    <location>
        <begin position="1513"/>
        <end position="1558"/>
    </location>
</feature>
<evidence type="ECO:0000313" key="11">
    <source>
        <dbReference type="Proteomes" id="UP000249610"/>
    </source>
</evidence>
<dbReference type="SMART" id="SM00387">
    <property type="entry name" value="HATPase_c"/>
    <property type="match status" value="1"/>
</dbReference>
<keyword evidence="5" id="KW-0418">Kinase</keyword>
<feature type="coiled-coil region" evidence="6">
    <location>
        <begin position="1750"/>
        <end position="1781"/>
    </location>
</feature>
<dbReference type="RefSeq" id="WP_111612171.1">
    <property type="nucleotide sequence ID" value="NZ_QLLK01000008.1"/>
</dbReference>
<evidence type="ECO:0000256" key="6">
    <source>
        <dbReference type="SAM" id="Coils"/>
    </source>
</evidence>
<dbReference type="PROSITE" id="PS50109">
    <property type="entry name" value="HIS_KIN"/>
    <property type="match status" value="1"/>
</dbReference>
<proteinExistence type="predicted"/>
<dbReference type="PROSITE" id="PS50113">
    <property type="entry name" value="PAC"/>
    <property type="match status" value="5"/>
</dbReference>
<evidence type="ECO:0000256" key="1">
    <source>
        <dbReference type="ARBA" id="ARBA00000085"/>
    </source>
</evidence>
<evidence type="ECO:0000256" key="4">
    <source>
        <dbReference type="ARBA" id="ARBA00022679"/>
    </source>
</evidence>
<dbReference type="Gene3D" id="1.10.287.130">
    <property type="match status" value="1"/>
</dbReference>
<dbReference type="InterPro" id="IPR036097">
    <property type="entry name" value="HisK_dim/P_sf"/>
</dbReference>
<dbReference type="SUPFAM" id="SSF55785">
    <property type="entry name" value="PYP-like sensor domain (PAS domain)"/>
    <property type="match status" value="13"/>
</dbReference>
<dbReference type="SUPFAM" id="SSF55781">
    <property type="entry name" value="GAF domain-like"/>
    <property type="match status" value="1"/>
</dbReference>
<feature type="domain" description="PAC" evidence="9">
    <location>
        <begin position="453"/>
        <end position="507"/>
    </location>
</feature>
<dbReference type="InterPro" id="IPR003661">
    <property type="entry name" value="HisK_dim/P_dom"/>
</dbReference>
<dbReference type="Gene3D" id="3.30.450.40">
    <property type="match status" value="1"/>
</dbReference>
<dbReference type="InterPro" id="IPR013655">
    <property type="entry name" value="PAS_fold_3"/>
</dbReference>
<dbReference type="Gene3D" id="2.10.70.100">
    <property type="match status" value="1"/>
</dbReference>
<dbReference type="Proteomes" id="UP000249610">
    <property type="component" value="Unassembled WGS sequence"/>
</dbReference>
<evidence type="ECO:0000256" key="5">
    <source>
        <dbReference type="ARBA" id="ARBA00022777"/>
    </source>
</evidence>
<dbReference type="InterPro" id="IPR005467">
    <property type="entry name" value="His_kinase_dom"/>
</dbReference>
<accession>A0A327P899</accession>
<keyword evidence="11" id="KW-1185">Reference proteome</keyword>
<evidence type="ECO:0000256" key="2">
    <source>
        <dbReference type="ARBA" id="ARBA00012438"/>
    </source>
</evidence>
<dbReference type="SMART" id="SM00091">
    <property type="entry name" value="PAS"/>
    <property type="match status" value="12"/>
</dbReference>
<keyword evidence="4" id="KW-0808">Transferase</keyword>
<dbReference type="InterPro" id="IPR013767">
    <property type="entry name" value="PAS_fold"/>
</dbReference>
<evidence type="ECO:0000259" key="8">
    <source>
        <dbReference type="PROSITE" id="PS50112"/>
    </source>
</evidence>
<feature type="domain" description="PAC" evidence="9">
    <location>
        <begin position="1104"/>
        <end position="1155"/>
    </location>
</feature>
<dbReference type="Gene3D" id="3.30.450.20">
    <property type="entry name" value="PAS domain"/>
    <property type="match status" value="13"/>
</dbReference>
<dbReference type="CDD" id="cd00130">
    <property type="entry name" value="PAS"/>
    <property type="match status" value="8"/>
</dbReference>
<dbReference type="SMART" id="SM00388">
    <property type="entry name" value="HisKA"/>
    <property type="match status" value="1"/>
</dbReference>
<dbReference type="SUPFAM" id="SSF47384">
    <property type="entry name" value="Homodimeric domain of signal transducing histidine kinase"/>
    <property type="match status" value="1"/>
</dbReference>
<evidence type="ECO:0000259" key="7">
    <source>
        <dbReference type="PROSITE" id="PS50109"/>
    </source>
</evidence>
<dbReference type="InterPro" id="IPR029016">
    <property type="entry name" value="GAF-like_dom_sf"/>
</dbReference>
<dbReference type="InterPro" id="IPR000014">
    <property type="entry name" value="PAS"/>
</dbReference>
<dbReference type="Gene3D" id="3.30.565.10">
    <property type="entry name" value="Histidine kinase-like ATPase, C-terminal domain"/>
    <property type="match status" value="1"/>
</dbReference>
<dbReference type="InterPro" id="IPR000700">
    <property type="entry name" value="PAS-assoc_C"/>
</dbReference>
<dbReference type="InterPro" id="IPR052162">
    <property type="entry name" value="Sensor_kinase/Photoreceptor"/>
</dbReference>
<name>A0A327P899_9BACT</name>
<protein>
    <recommendedName>
        <fullName evidence="2">histidine kinase</fullName>
        <ecNumber evidence="2">2.7.13.3</ecNumber>
    </recommendedName>
</protein>
<dbReference type="InterPro" id="IPR004358">
    <property type="entry name" value="Sig_transdc_His_kin-like_C"/>
</dbReference>
<dbReference type="InterPro" id="IPR036890">
    <property type="entry name" value="HATPase_C_sf"/>
</dbReference>
<dbReference type="EMBL" id="QLLK01000008">
    <property type="protein sequence ID" value="RAI87913.1"/>
    <property type="molecule type" value="Genomic_DNA"/>
</dbReference>
<dbReference type="GO" id="GO:0000155">
    <property type="term" value="F:phosphorelay sensor kinase activity"/>
    <property type="evidence" value="ECO:0007669"/>
    <property type="project" value="InterPro"/>
</dbReference>
<dbReference type="InterPro" id="IPR035965">
    <property type="entry name" value="PAS-like_dom_sf"/>
</dbReference>
<dbReference type="Pfam" id="PF13426">
    <property type="entry name" value="PAS_9"/>
    <property type="match status" value="1"/>
</dbReference>
<dbReference type="PANTHER" id="PTHR43304">
    <property type="entry name" value="PHYTOCHROME-LIKE PROTEIN CPH1"/>
    <property type="match status" value="1"/>
</dbReference>
<dbReference type="SUPFAM" id="SSF55874">
    <property type="entry name" value="ATPase domain of HSP90 chaperone/DNA topoisomerase II/histidine kinase"/>
    <property type="match status" value="1"/>
</dbReference>
<dbReference type="Pfam" id="PF00512">
    <property type="entry name" value="HisKA"/>
    <property type="match status" value="1"/>
</dbReference>
<dbReference type="Pfam" id="PF02518">
    <property type="entry name" value="HATPase_c"/>
    <property type="match status" value="1"/>
</dbReference>
<dbReference type="Pfam" id="PF00989">
    <property type="entry name" value="PAS"/>
    <property type="match status" value="2"/>
</dbReference>
<keyword evidence="3" id="KW-0597">Phosphoprotein</keyword>
<reference evidence="10 11" key="1">
    <citation type="submission" date="2018-06" db="EMBL/GenBank/DDBJ databases">
        <title>Genomic Encyclopedia of Archaeal and Bacterial Type Strains, Phase II (KMG-II): from individual species to whole genera.</title>
        <authorList>
            <person name="Goeker M."/>
        </authorList>
    </citation>
    <scope>NUCLEOTIDE SEQUENCE [LARGE SCALE GENOMIC DNA]</scope>
    <source>
        <strain evidence="10 11">DSM 23446</strain>
    </source>
</reference>
<dbReference type="SMART" id="SM00086">
    <property type="entry name" value="PAC"/>
    <property type="match status" value="10"/>
</dbReference>
<dbReference type="GO" id="GO:0006355">
    <property type="term" value="P:regulation of DNA-templated transcription"/>
    <property type="evidence" value="ECO:0007669"/>
    <property type="project" value="InterPro"/>
</dbReference>
<comment type="caution">
    <text evidence="10">The sequence shown here is derived from an EMBL/GenBank/DDBJ whole genome shotgun (WGS) entry which is preliminary data.</text>
</comment>
<feature type="domain" description="PAS" evidence="8">
    <location>
        <begin position="19"/>
        <end position="76"/>
    </location>
</feature>
<feature type="domain" description="PAS" evidence="8">
    <location>
        <begin position="376"/>
        <end position="452"/>
    </location>
</feature>
<feature type="domain" description="PAS" evidence="8">
    <location>
        <begin position="1630"/>
        <end position="1702"/>
    </location>
</feature>
<feature type="domain" description="PAS" evidence="8">
    <location>
        <begin position="1396"/>
        <end position="1447"/>
    </location>
</feature>
<feature type="domain" description="PAC" evidence="9">
    <location>
        <begin position="1707"/>
        <end position="1759"/>
    </location>
</feature>
<dbReference type="InterPro" id="IPR001610">
    <property type="entry name" value="PAC"/>
</dbReference>
<feature type="domain" description="Histidine kinase" evidence="7">
    <location>
        <begin position="1784"/>
        <end position="1998"/>
    </location>
</feature>
<dbReference type="PROSITE" id="PS50112">
    <property type="entry name" value="PAS"/>
    <property type="match status" value="7"/>
</dbReference>
<evidence type="ECO:0000256" key="3">
    <source>
        <dbReference type="ARBA" id="ARBA00022553"/>
    </source>
</evidence>
<feature type="domain" description="PAS" evidence="8">
    <location>
        <begin position="129"/>
        <end position="200"/>
    </location>
</feature>
<feature type="domain" description="PAC" evidence="9">
    <location>
        <begin position="325"/>
        <end position="379"/>
    </location>
</feature>
<sequence length="2001" mass="229538">METEKFNNNFFNLNPLPSWIYDDETLGILEVNQAAIAHYGYTREEFLTLTLKDLRPPEEIPKLMESRTVVKNIEGNIYIGIFIHKKKNGTLIKMEINGHKLVFNDRQCMLVVCQDVTKKIKQEELLLQSEQRFKALVQEGADMISIIDTEGKYSYTSPTTTSILGITPEEFEGKTIFDFIHPDDKERASGYMQRISIENKVVVEPFRLRDGKNEWRWIESVLTNMMDNPAVNGIVANSRDITDQVNAQRQLEASELFNRTVLESSPDCVKVIDTEGCLQYMNYNGLSHMEIDDFSHFKDKAWSKLWGSENEAIINASLAKALAGETSQFTAFCPTVKGTPKWWDVLVSPVSNSDEPVKQIIAVSRDITKQKEEEYRLKLLSSVITNTNDAVLITEAEPLDEPGPRIIYVNEAFTKMTGYTAAEVVGKSPRILQGPNSDRVELEKLNKALRNRESCEITTINYKKNGEEFWINFTVSPVADENGRHTHWIAIERDVTEQKQKELEKALLVKISLNFSSENDLLTSSEALCETINAYGHFDFVEIWLPNIEYNKIHLVACNSGSANAKTFYECSKEIRTFTQDEGLPGMVWGLKSTLLWKDISKVDDFVRKEAAQVAGIQHALGVPLLFNEKIVGVLVVATQGELSHLEKYVKLFTQFEDFIGSEINRKKLENDLNHLYQAIPDILCLVDFQGRFLKMNKAGYELLGYSEDEILYQTCENFVHPEDHEISINEIAQLAKGKKTFKFENRYITKSGEIIWLNWIGNSSVEEGLIYATAKNITEEKKLRELNRQSRKLAKIGSWEVDMINQTLYWSEEVHQMHETDPNSFVPDLVNGINFYREDFRALVDANVEKCIREGEPIDYEAVLVTVNKKELWVRVIGNAEMVDGKCQRLYGSFQDIHERKEAEIRLLSLADNLPGVVFQYNIYPNGTDRLKSVTKGSQEVWGFSAEEVMENNLLVWNQIAAGGDLEEVQKSISESVVSKSKWSAQWKYVLPTGELKTHLGYGSPSYLADGTVVFNSVILDVTAEAKNEELLEQVSKLAKIGSWEIDIEKNELYFSEIAHQILETDRENHRPNLETDFNFYREDFRSMAQAKLKESTEKGTSFNHEAVIVTKNKKEKWVSVFGSAEMHLGQCKKIYGSVQDITERKEAEIRLLSLSDNIPGVVYQYYIYPDGTDALKHISGAVEQLWGFTAEQVLENVNLVWDQIKAAGDFEETKASIFKSIETNSKWSTRVKYLMPTGELRTHLGIGTPVFLADGSILFNSILLDVTQEVKNEMLLRQASEMARIGSWEMDLLSQEGDKMFWSPLIKEILEVDQDYDTSLSGGLEFYTEESHERIKKALSDLIDEGVEFDEELLLITSKGDERWVRAIGKSERINGKCTKIYGSFQDIHFTKSLELHISEILRSISDAFYAVDSNWNFTYFNKESENLLNRKSENVLGKNIWKEFPAAIGTPLQEIYLRVAQTGKSESFEYFFPGNGNWYEVNAYPSSGGVSAYFKNIDGRREAAEALQQAFEEKNNILESIGDAFIALDKNWIVTYWNKEAELVLGRKREEMIGEYIWEKYADAIDSDFYRQYHKAQKTGENVSFEEYYSTLNKWFEVAVYPSEEGLSVYFKDVTLRKEADIRLIQANERFEKVTDATNDAIWDYDVLKNDLFWGRGFQTLFGYDMDETKPSFDFLVSLIHESDRERIATKVAQYMQDPKLTSWYEEYRFLRADGSFAFVIDRATFIRNSQGQVIRVIGAMTDISERKKFEHQLVELNESLQTYAKELERSNEELEQFAFITSHDLQEPLRMISSFMDQLKRKYEDQLDEKALKYIHFASDGAKRMKQIILDLLDYSRAGKPSDSLELVNLNMILSDFKQLRRKIISEKAVKISASELPTIYTYKAGITQVFHSLVDNAIKYSKAGIAPHIEIDATEQADEWTFSIKDNGIGIDPEFHDKIFTLFQRLHNRNEYDGTGIGLSIAKKHVEFLGGKIWLESSPGKGTIFYFTIEKKHLTI</sequence>
<gene>
    <name evidence="10" type="ORF">LV83_02830</name>
</gene>
<dbReference type="NCBIfam" id="TIGR00229">
    <property type="entry name" value="sensory_box"/>
    <property type="match status" value="7"/>
</dbReference>
<evidence type="ECO:0000259" key="9">
    <source>
        <dbReference type="PROSITE" id="PS50113"/>
    </source>
</evidence>
<dbReference type="CDD" id="cd00082">
    <property type="entry name" value="HisKA"/>
    <property type="match status" value="1"/>
</dbReference>
<dbReference type="Pfam" id="PF08447">
    <property type="entry name" value="PAS_3"/>
    <property type="match status" value="3"/>
</dbReference>
<dbReference type="FunFam" id="3.30.565.10:FF:000006">
    <property type="entry name" value="Sensor histidine kinase WalK"/>
    <property type="match status" value="1"/>
</dbReference>
<dbReference type="InterPro" id="IPR003594">
    <property type="entry name" value="HATPase_dom"/>
</dbReference>
<organism evidence="10 11">
    <name type="scientific">Algoriphagus yeomjeoni</name>
    <dbReference type="NCBI Taxonomy" id="291403"/>
    <lineage>
        <taxon>Bacteria</taxon>
        <taxon>Pseudomonadati</taxon>
        <taxon>Bacteroidota</taxon>
        <taxon>Cytophagia</taxon>
        <taxon>Cytophagales</taxon>
        <taxon>Cyclobacteriaceae</taxon>
        <taxon>Algoriphagus</taxon>
    </lineage>
</organism>
<dbReference type="OrthoDB" id="9124519at2"/>
<dbReference type="EC" id="2.7.13.3" evidence="2"/>
<keyword evidence="6" id="KW-0175">Coiled coil</keyword>
<feature type="domain" description="PAS" evidence="8">
    <location>
        <begin position="669"/>
        <end position="739"/>
    </location>
</feature>